<dbReference type="Pfam" id="PF03942">
    <property type="entry name" value="DTW"/>
    <property type="match status" value="1"/>
</dbReference>
<dbReference type="Proteomes" id="UP001530400">
    <property type="component" value="Unassembled WGS sequence"/>
</dbReference>
<keyword evidence="4" id="KW-0819">tRNA processing</keyword>
<feature type="region of interest" description="Disordered" evidence="7">
    <location>
        <begin position="200"/>
        <end position="226"/>
    </location>
</feature>
<evidence type="ECO:0000313" key="10">
    <source>
        <dbReference type="Proteomes" id="UP001530400"/>
    </source>
</evidence>
<evidence type="ECO:0000256" key="3">
    <source>
        <dbReference type="ARBA" id="ARBA00022691"/>
    </source>
</evidence>
<evidence type="ECO:0000256" key="1">
    <source>
        <dbReference type="ARBA" id="ARBA00012386"/>
    </source>
</evidence>
<feature type="domain" description="DTW" evidence="8">
    <location>
        <begin position="12"/>
        <end position="286"/>
    </location>
</feature>
<gene>
    <name evidence="9" type="ORF">ACHAWO_008303</name>
</gene>
<keyword evidence="10" id="KW-1185">Reference proteome</keyword>
<comment type="similarity">
    <text evidence="5">Belongs to the TDD superfamily. DTWD2 family.</text>
</comment>
<dbReference type="InterPro" id="IPR039262">
    <property type="entry name" value="DTWD2/TAPT"/>
</dbReference>
<keyword evidence="2" id="KW-0808">Transferase</keyword>
<keyword evidence="3" id="KW-0949">S-adenosyl-L-methionine</keyword>
<sequence length="304" mass="34630">MNADTPNDPRSKRAICQTCQFPNRTCICQALPTEPLHPLFRRCRIILLQHPHELKRKNRSMPLVDLCVFGSTKSDGAAVETQDSEQDFVMKTIVGRGLGPDGHADVINHLSNPNQVIVLLFPGHNAMDFEKGIQLAERQCCIDSENDDATSSVTETEKKKMTLLFIDATWKHAREMETKLTKSLECKHWIRVQLVPTASEKSSDENQVDLDTNDTVSNHDNTKDNTQQRQFIQRRFEIRAPPSPDHLSTAECLAWVVSRVERNPVIFESITKVLDYMVHLWRVNVSSGKKSKEMSQKTLDIKKI</sequence>
<dbReference type="AlphaFoldDB" id="A0ABD3P4P5"/>
<protein>
    <recommendedName>
        <fullName evidence="1">tRNA-uridine aminocarboxypropyltransferase</fullName>
        <ecNumber evidence="1">2.5.1.25</ecNumber>
    </recommendedName>
</protein>
<name>A0ABD3P4P5_9STRA</name>
<evidence type="ECO:0000256" key="6">
    <source>
        <dbReference type="ARBA" id="ARBA00048718"/>
    </source>
</evidence>
<evidence type="ECO:0000256" key="4">
    <source>
        <dbReference type="ARBA" id="ARBA00022694"/>
    </source>
</evidence>
<dbReference type="SMART" id="SM01144">
    <property type="entry name" value="DTW"/>
    <property type="match status" value="1"/>
</dbReference>
<dbReference type="EC" id="2.5.1.25" evidence="1"/>
<dbReference type="PANTHER" id="PTHR21392:SF0">
    <property type="entry name" value="TRNA-URIDINE AMINOCARBOXYPROPYLTRANSFERASE 2"/>
    <property type="match status" value="1"/>
</dbReference>
<evidence type="ECO:0000259" key="8">
    <source>
        <dbReference type="SMART" id="SM01144"/>
    </source>
</evidence>
<evidence type="ECO:0000313" key="9">
    <source>
        <dbReference type="EMBL" id="KAL3782722.1"/>
    </source>
</evidence>
<accession>A0ABD3P4P5</accession>
<comment type="caution">
    <text evidence="9">The sequence shown here is derived from an EMBL/GenBank/DDBJ whole genome shotgun (WGS) entry which is preliminary data.</text>
</comment>
<dbReference type="GO" id="GO:0016432">
    <property type="term" value="F:tRNA-uridine aminocarboxypropyltransferase activity"/>
    <property type="evidence" value="ECO:0007669"/>
    <property type="project" value="UniProtKB-EC"/>
</dbReference>
<dbReference type="GO" id="GO:0008033">
    <property type="term" value="P:tRNA processing"/>
    <property type="evidence" value="ECO:0007669"/>
    <property type="project" value="UniProtKB-KW"/>
</dbReference>
<reference evidence="9 10" key="1">
    <citation type="submission" date="2024-10" db="EMBL/GenBank/DDBJ databases">
        <title>Updated reference genomes for cyclostephanoid diatoms.</title>
        <authorList>
            <person name="Roberts W.R."/>
            <person name="Alverson A.J."/>
        </authorList>
    </citation>
    <scope>NUCLEOTIDE SEQUENCE [LARGE SCALE GENOMIC DNA]</scope>
    <source>
        <strain evidence="9 10">AJA010-31</strain>
    </source>
</reference>
<dbReference type="EMBL" id="JALLPJ020000796">
    <property type="protein sequence ID" value="KAL3782722.1"/>
    <property type="molecule type" value="Genomic_DNA"/>
</dbReference>
<evidence type="ECO:0000256" key="7">
    <source>
        <dbReference type="SAM" id="MobiDB-lite"/>
    </source>
</evidence>
<comment type="catalytic activity">
    <reaction evidence="6">
        <text>a uridine in tRNA + S-adenosyl-L-methionine = a 3-[(3S)-3-amino-3-carboxypropyl]uridine in tRNA + S-methyl-5'-thioadenosine + H(+)</text>
        <dbReference type="Rhea" id="RHEA:62432"/>
        <dbReference type="Rhea" id="RHEA-COMP:13339"/>
        <dbReference type="Rhea" id="RHEA-COMP:16092"/>
        <dbReference type="ChEBI" id="CHEBI:15378"/>
        <dbReference type="ChEBI" id="CHEBI:17509"/>
        <dbReference type="ChEBI" id="CHEBI:59789"/>
        <dbReference type="ChEBI" id="CHEBI:65315"/>
        <dbReference type="ChEBI" id="CHEBI:82930"/>
        <dbReference type="EC" id="2.5.1.25"/>
    </reaction>
</comment>
<evidence type="ECO:0000256" key="5">
    <source>
        <dbReference type="ARBA" id="ARBA00034489"/>
    </source>
</evidence>
<proteinExistence type="inferred from homology"/>
<evidence type="ECO:0000256" key="2">
    <source>
        <dbReference type="ARBA" id="ARBA00022679"/>
    </source>
</evidence>
<dbReference type="InterPro" id="IPR005636">
    <property type="entry name" value="DTW"/>
</dbReference>
<organism evidence="9 10">
    <name type="scientific">Cyclotella atomus</name>
    <dbReference type="NCBI Taxonomy" id="382360"/>
    <lineage>
        <taxon>Eukaryota</taxon>
        <taxon>Sar</taxon>
        <taxon>Stramenopiles</taxon>
        <taxon>Ochrophyta</taxon>
        <taxon>Bacillariophyta</taxon>
        <taxon>Coscinodiscophyceae</taxon>
        <taxon>Thalassiosirophycidae</taxon>
        <taxon>Stephanodiscales</taxon>
        <taxon>Stephanodiscaceae</taxon>
        <taxon>Cyclotella</taxon>
    </lineage>
</organism>
<dbReference type="PANTHER" id="PTHR21392">
    <property type="entry name" value="TRNA-URIDINE AMINOCARBOXYPROPYLTRANSFERASE 2"/>
    <property type="match status" value="1"/>
</dbReference>